<dbReference type="eggNOG" id="ENOG502THBK">
    <property type="taxonomic scope" value="Eukaryota"/>
</dbReference>
<organism evidence="4 5">
    <name type="scientific">Caenorhabditis elegans</name>
    <dbReference type="NCBI Taxonomy" id="6239"/>
    <lineage>
        <taxon>Eukaryota</taxon>
        <taxon>Metazoa</taxon>
        <taxon>Ecdysozoa</taxon>
        <taxon>Nematoda</taxon>
        <taxon>Chromadorea</taxon>
        <taxon>Rhabditida</taxon>
        <taxon>Rhabditina</taxon>
        <taxon>Rhabditomorpha</taxon>
        <taxon>Rhabditoidea</taxon>
        <taxon>Rhabditidae</taxon>
        <taxon>Peloderinae</taxon>
        <taxon>Caenorhabditis</taxon>
    </lineage>
</organism>
<feature type="chain" id="PRO_5004336755" evidence="2">
    <location>
        <begin position="20"/>
        <end position="247"/>
    </location>
</feature>
<dbReference type="KEGG" id="cel:CELE_F26D2.13"/>
<dbReference type="PANTHER" id="PTHR21724:SF93">
    <property type="entry name" value="SHKT DOMAIN-CONTAINING PROTEIN"/>
    <property type="match status" value="1"/>
</dbReference>
<evidence type="ECO:0000256" key="1">
    <source>
        <dbReference type="PROSITE-ProRule" id="PRU01005"/>
    </source>
</evidence>
<comment type="caution">
    <text evidence="1">Lacks conserved residue(s) required for the propagation of feature annotation.</text>
</comment>
<dbReference type="SMART" id="SM00254">
    <property type="entry name" value="ShKT"/>
    <property type="match status" value="4"/>
</dbReference>
<keyword evidence="2" id="KW-0732">Signal</keyword>
<reference evidence="4 5" key="1">
    <citation type="journal article" date="1998" name="Science">
        <title>Genome sequence of the nematode C. elegans: a platform for investigating biology.</title>
        <authorList>
            <consortium name="The C. elegans sequencing consortium"/>
            <person name="Sulson J.E."/>
            <person name="Waterston R."/>
        </authorList>
    </citation>
    <scope>NUCLEOTIDE SEQUENCE [LARGE SCALE GENOMIC DNA]</scope>
    <source>
        <strain evidence="4 5">Bristol N2</strain>
    </source>
</reference>
<dbReference type="PaxDb" id="6239-F26D2.13"/>
<dbReference type="GeneID" id="184967"/>
<protein>
    <submittedName>
        <fullName evidence="4">ShKT domain-containing protein</fullName>
    </submittedName>
</protein>
<dbReference type="InterPro" id="IPR003582">
    <property type="entry name" value="ShKT_dom"/>
</dbReference>
<dbReference type="STRING" id="6239.F26D2.13.1"/>
<dbReference type="GO" id="GO:0045087">
    <property type="term" value="P:innate immune response"/>
    <property type="evidence" value="ECO:0000318"/>
    <property type="project" value="GO_Central"/>
</dbReference>
<dbReference type="FunCoup" id="Q9XV59">
    <property type="interactions" value="20"/>
</dbReference>
<feature type="domain" description="ShKT" evidence="3">
    <location>
        <begin position="206"/>
        <end position="247"/>
    </location>
</feature>
<dbReference type="Pfam" id="PF01549">
    <property type="entry name" value="ShK"/>
    <property type="match status" value="3"/>
</dbReference>
<evidence type="ECO:0000313" key="4">
    <source>
        <dbReference type="EMBL" id="CAB04183.1"/>
    </source>
</evidence>
<feature type="signal peptide" evidence="2">
    <location>
        <begin position="1"/>
        <end position="19"/>
    </location>
</feature>
<evidence type="ECO:0000313" key="6">
    <source>
        <dbReference type="WormBase" id="F26D2.13"/>
    </source>
</evidence>
<accession>Q9XV59</accession>
<dbReference type="RefSeq" id="NP_507155.1">
    <property type="nucleotide sequence ID" value="NM_074754.3"/>
</dbReference>
<dbReference type="AlphaFoldDB" id="Q9XV59"/>
<dbReference type="EMBL" id="BX284605">
    <property type="protein sequence ID" value="CAB04183.1"/>
    <property type="molecule type" value="Genomic_DNA"/>
</dbReference>
<dbReference type="PhylomeDB" id="Q9XV59"/>
<dbReference type="PROSITE" id="PS51670">
    <property type="entry name" value="SHKT"/>
    <property type="match status" value="1"/>
</dbReference>
<evidence type="ECO:0000313" key="5">
    <source>
        <dbReference type="Proteomes" id="UP000001940"/>
    </source>
</evidence>
<dbReference type="UCSC" id="F26D2.13">
    <property type="organism name" value="c. elegans"/>
</dbReference>
<proteinExistence type="predicted"/>
<dbReference type="HOGENOM" id="CLU_098771_0_0_1"/>
<dbReference type="PIR" id="T21406">
    <property type="entry name" value="T21406"/>
</dbReference>
<dbReference type="Bgee" id="WBGene00009151">
    <property type="expression patterns" value="Expressed in pharyngeal muscle cell (C elegans) and 1 other cell type or tissue"/>
</dbReference>
<sequence length="247" mass="26402">MHFLTFFVVSVIFTSGSQAAIGLQLNCTTYDSTLGDFIYTPSATACDNVISDVSCRRWYGTTIVIAGTSDARPASCFSDGTARPNDQGMVRAAVELCPKLCGFCCMTTAYNCRNADFPRLNCATIVPAQCRDQRWRTIIAQDCPSACGFCNLGGCVDAVTDCANDPSICNMVGMQNFVNQNCQRTCSRCPSSTSTLISSTAISSSCTSYIPDSSSSCASWAANGFCTNNFYTIAGRRAVCATTCRIC</sequence>
<evidence type="ECO:0000259" key="3">
    <source>
        <dbReference type="PROSITE" id="PS51670"/>
    </source>
</evidence>
<dbReference type="PANTHER" id="PTHR21724">
    <property type="entry name" value="SHKT DOMAIN-CONTAINING PROTEIN"/>
    <property type="match status" value="1"/>
</dbReference>
<dbReference type="Proteomes" id="UP000001940">
    <property type="component" value="Chromosome V"/>
</dbReference>
<dbReference type="Gene3D" id="1.10.10.1940">
    <property type="match status" value="2"/>
</dbReference>
<dbReference type="SMR" id="Q9XV59"/>
<gene>
    <name evidence="4" type="ORF">CELE_F26D2.13</name>
    <name evidence="4 6" type="ORF">F26D2.13</name>
</gene>
<dbReference type="OMA" id="EYTECAV"/>
<evidence type="ECO:0000256" key="2">
    <source>
        <dbReference type="SAM" id="SignalP"/>
    </source>
</evidence>
<dbReference type="AGR" id="WB:WBGene00009151"/>
<dbReference type="CTD" id="184967"/>
<dbReference type="OrthoDB" id="5867083at2759"/>
<name>Q9XV59_CAEEL</name>
<dbReference type="WormBase" id="F26D2.13">
    <property type="protein sequence ID" value="CE18643"/>
    <property type="gene ID" value="WBGene00009151"/>
</dbReference>
<keyword evidence="5" id="KW-1185">Reference proteome</keyword>
<dbReference type="InParanoid" id="Q9XV59"/>